<dbReference type="SUPFAM" id="SSF52047">
    <property type="entry name" value="RNI-like"/>
    <property type="match status" value="1"/>
</dbReference>
<dbReference type="Gene3D" id="3.80.10.10">
    <property type="entry name" value="Ribonuclease Inhibitor"/>
    <property type="match status" value="1"/>
</dbReference>
<name>A0A8D8LE89_CULPI</name>
<dbReference type="EMBL" id="HBUE01244622">
    <property type="protein sequence ID" value="CAG6551345.1"/>
    <property type="molecule type" value="Transcribed_RNA"/>
</dbReference>
<organism evidence="1">
    <name type="scientific">Culex pipiens</name>
    <name type="common">House mosquito</name>
    <dbReference type="NCBI Taxonomy" id="7175"/>
    <lineage>
        <taxon>Eukaryota</taxon>
        <taxon>Metazoa</taxon>
        <taxon>Ecdysozoa</taxon>
        <taxon>Arthropoda</taxon>
        <taxon>Hexapoda</taxon>
        <taxon>Insecta</taxon>
        <taxon>Pterygota</taxon>
        <taxon>Neoptera</taxon>
        <taxon>Endopterygota</taxon>
        <taxon>Diptera</taxon>
        <taxon>Nematocera</taxon>
        <taxon>Culicoidea</taxon>
        <taxon>Culicidae</taxon>
        <taxon>Culicinae</taxon>
        <taxon>Culicini</taxon>
        <taxon>Culex</taxon>
        <taxon>Culex</taxon>
    </lineage>
</organism>
<proteinExistence type="predicted"/>
<reference evidence="1" key="1">
    <citation type="submission" date="2021-05" db="EMBL/GenBank/DDBJ databases">
        <authorList>
            <person name="Alioto T."/>
            <person name="Alioto T."/>
            <person name="Gomez Garrido J."/>
        </authorList>
    </citation>
    <scope>NUCLEOTIDE SEQUENCE</scope>
</reference>
<dbReference type="EMBL" id="HBUE01351741">
    <property type="protein sequence ID" value="CAG6603646.1"/>
    <property type="molecule type" value="Transcribed_RNA"/>
</dbReference>
<sequence>MAFPALVTLRMNYFKSSAAGSVRLANLQLLEELHLEEHGGLDLHLLEDFATLPKLRSVKLGSPQFEVLSLQPRPKLDHIRALSLRTQFNDGYLLRLVELFPRLTRLQLCGRPLHTEGGCEAVRKLLPECDFRLPADGEIVPLRYFTPFSKMVEGRCCDGD</sequence>
<accession>A0A8D8LE89</accession>
<dbReference type="AlphaFoldDB" id="A0A8D8LE89"/>
<dbReference type="InterPro" id="IPR032675">
    <property type="entry name" value="LRR_dom_sf"/>
</dbReference>
<protein>
    <submittedName>
        <fullName evidence="1">(northern house mosquito) hypothetical protein</fullName>
    </submittedName>
</protein>
<evidence type="ECO:0000313" key="1">
    <source>
        <dbReference type="EMBL" id="CAG6603646.1"/>
    </source>
</evidence>